<dbReference type="InParanoid" id="K5VRF0"/>
<proteinExistence type="predicted"/>
<evidence type="ECO:0000313" key="2">
    <source>
        <dbReference type="EMBL" id="EKM49300.1"/>
    </source>
</evidence>
<protein>
    <submittedName>
        <fullName evidence="2">Uncharacterized protein</fullName>
    </submittedName>
</protein>
<dbReference type="HOGENOM" id="CLU_2237536_0_0_1"/>
<reference evidence="2 3" key="1">
    <citation type="journal article" date="2012" name="BMC Genomics">
        <title>Comparative genomics of the white-rot fungi, Phanerochaete carnosa and P. chrysosporium, to elucidate the genetic basis of the distinct wood types they colonize.</title>
        <authorList>
            <person name="Suzuki H."/>
            <person name="MacDonald J."/>
            <person name="Syed K."/>
            <person name="Salamov A."/>
            <person name="Hori C."/>
            <person name="Aerts A."/>
            <person name="Henrissat B."/>
            <person name="Wiebenga A."/>
            <person name="vanKuyk P.A."/>
            <person name="Barry K."/>
            <person name="Lindquist E."/>
            <person name="LaButti K."/>
            <person name="Lapidus A."/>
            <person name="Lucas S."/>
            <person name="Coutinho P."/>
            <person name="Gong Y."/>
            <person name="Samejima M."/>
            <person name="Mahadevan R."/>
            <person name="Abou-Zaid M."/>
            <person name="de Vries R.P."/>
            <person name="Igarashi K."/>
            <person name="Yadav J.S."/>
            <person name="Grigoriev I.V."/>
            <person name="Master E.R."/>
        </authorList>
    </citation>
    <scope>NUCLEOTIDE SEQUENCE [LARGE SCALE GENOMIC DNA]</scope>
    <source>
        <strain evidence="2 3">HHB-10118-sp</strain>
    </source>
</reference>
<feature type="compositionally biased region" description="Polar residues" evidence="1">
    <location>
        <begin position="80"/>
        <end position="92"/>
    </location>
</feature>
<gene>
    <name evidence="2" type="ORF">PHACADRAFT_201806</name>
</gene>
<name>K5VRF0_PHACS</name>
<feature type="region of interest" description="Disordered" evidence="1">
    <location>
        <begin position="80"/>
        <end position="105"/>
    </location>
</feature>
<dbReference type="AlphaFoldDB" id="K5VRF0"/>
<dbReference type="KEGG" id="pco:PHACADRAFT_201806"/>
<accession>K5VRF0</accession>
<organism evidence="2 3">
    <name type="scientific">Phanerochaete carnosa (strain HHB-10118-sp)</name>
    <name type="common">White-rot fungus</name>
    <name type="synonym">Peniophora carnosa</name>
    <dbReference type="NCBI Taxonomy" id="650164"/>
    <lineage>
        <taxon>Eukaryota</taxon>
        <taxon>Fungi</taxon>
        <taxon>Dikarya</taxon>
        <taxon>Basidiomycota</taxon>
        <taxon>Agaricomycotina</taxon>
        <taxon>Agaricomycetes</taxon>
        <taxon>Polyporales</taxon>
        <taxon>Phanerochaetaceae</taxon>
        <taxon>Phanerochaete</taxon>
    </lineage>
</organism>
<dbReference type="GeneID" id="18911713"/>
<dbReference type="Proteomes" id="UP000008370">
    <property type="component" value="Unassembled WGS sequence"/>
</dbReference>
<evidence type="ECO:0000256" key="1">
    <source>
        <dbReference type="SAM" id="MobiDB-lite"/>
    </source>
</evidence>
<dbReference type="RefSeq" id="XP_007402149.1">
    <property type="nucleotide sequence ID" value="XM_007402087.1"/>
</dbReference>
<keyword evidence="3" id="KW-1185">Reference proteome</keyword>
<evidence type="ECO:0000313" key="3">
    <source>
        <dbReference type="Proteomes" id="UP000008370"/>
    </source>
</evidence>
<dbReference type="EMBL" id="JH930489">
    <property type="protein sequence ID" value="EKM49300.1"/>
    <property type="molecule type" value="Genomic_DNA"/>
</dbReference>
<sequence>MYSDKVTTIACFRKTYRMRLMDRIADDLPPICNALVIMLILDYDHNHLYPATLTLPDLHLSKPRPGLCYSDWSASAHTTSATEGMDANTTDGQPAAPSAQMQKKN</sequence>